<keyword evidence="2" id="KW-1185">Reference proteome</keyword>
<comment type="caution">
    <text evidence="1">The sequence shown here is derived from an EMBL/GenBank/DDBJ whole genome shotgun (WGS) entry which is preliminary data.</text>
</comment>
<organism evidence="1 2">
    <name type="scientific">Blastococcus carthaginiensis</name>
    <dbReference type="NCBI Taxonomy" id="3050034"/>
    <lineage>
        <taxon>Bacteria</taxon>
        <taxon>Bacillati</taxon>
        <taxon>Actinomycetota</taxon>
        <taxon>Actinomycetes</taxon>
        <taxon>Geodermatophilales</taxon>
        <taxon>Geodermatophilaceae</taxon>
        <taxon>Blastococcus</taxon>
    </lineage>
</organism>
<sequence length="47" mass="5163">MPSFGWAAADELLSRDPLALLLGMLLDQRMRQRSSGAARHLGARAVR</sequence>
<dbReference type="RefSeq" id="WP_305999291.1">
    <property type="nucleotide sequence ID" value="NZ_JASNFN010000006.1"/>
</dbReference>
<evidence type="ECO:0000313" key="2">
    <source>
        <dbReference type="Proteomes" id="UP001233673"/>
    </source>
</evidence>
<dbReference type="Proteomes" id="UP001233673">
    <property type="component" value="Unassembled WGS sequence"/>
</dbReference>
<name>A0ABT9IAK7_9ACTN</name>
<dbReference type="EMBL" id="JASNFN010000006">
    <property type="protein sequence ID" value="MDP5182608.1"/>
    <property type="molecule type" value="Genomic_DNA"/>
</dbReference>
<reference evidence="2" key="1">
    <citation type="submission" date="2023-05" db="EMBL/GenBank/DDBJ databases">
        <title>Draft genome of Pseudofrankia sp. BMG5.37.</title>
        <authorList>
            <person name="Gtari M."/>
            <person name="Ghodhbane F."/>
            <person name="Sbissi I."/>
        </authorList>
    </citation>
    <scope>NUCLEOTIDE SEQUENCE [LARGE SCALE GENOMIC DNA]</scope>
    <source>
        <strain evidence="2">BMG 814</strain>
    </source>
</reference>
<proteinExistence type="predicted"/>
<protein>
    <submittedName>
        <fullName evidence="1">Uncharacterized protein</fullName>
    </submittedName>
</protein>
<evidence type="ECO:0000313" key="1">
    <source>
        <dbReference type="EMBL" id="MDP5182608.1"/>
    </source>
</evidence>
<accession>A0ABT9IAK7</accession>
<gene>
    <name evidence="1" type="ORF">QOZ88_08145</name>
</gene>